<evidence type="ECO:0000313" key="1">
    <source>
        <dbReference type="EMBL" id="KAK8764679.1"/>
    </source>
</evidence>
<reference evidence="1 2" key="1">
    <citation type="journal article" date="2023" name="Arcadia Sci">
        <title>De novo assembly of a long-read Amblyomma americanum tick genome.</title>
        <authorList>
            <person name="Chou S."/>
            <person name="Poskanzer K.E."/>
            <person name="Rollins M."/>
            <person name="Thuy-Boun P.S."/>
        </authorList>
    </citation>
    <scope>NUCLEOTIDE SEQUENCE [LARGE SCALE GENOMIC DNA]</scope>
    <source>
        <strain evidence="1">F_SG_1</strain>
        <tissue evidence="1">Salivary glands</tissue>
    </source>
</reference>
<comment type="caution">
    <text evidence="1">The sequence shown here is derived from an EMBL/GenBank/DDBJ whole genome shotgun (WGS) entry which is preliminary data.</text>
</comment>
<protein>
    <submittedName>
        <fullName evidence="1">Uncharacterized protein</fullName>
    </submittedName>
</protein>
<keyword evidence="2" id="KW-1185">Reference proteome</keyword>
<name>A0AAQ4DQD9_AMBAM</name>
<dbReference type="EMBL" id="JARKHS020028105">
    <property type="protein sequence ID" value="KAK8764679.1"/>
    <property type="molecule type" value="Genomic_DNA"/>
</dbReference>
<evidence type="ECO:0000313" key="2">
    <source>
        <dbReference type="Proteomes" id="UP001321473"/>
    </source>
</evidence>
<dbReference type="AlphaFoldDB" id="A0AAQ4DQD9"/>
<organism evidence="1 2">
    <name type="scientific">Amblyomma americanum</name>
    <name type="common">Lone star tick</name>
    <dbReference type="NCBI Taxonomy" id="6943"/>
    <lineage>
        <taxon>Eukaryota</taxon>
        <taxon>Metazoa</taxon>
        <taxon>Ecdysozoa</taxon>
        <taxon>Arthropoda</taxon>
        <taxon>Chelicerata</taxon>
        <taxon>Arachnida</taxon>
        <taxon>Acari</taxon>
        <taxon>Parasitiformes</taxon>
        <taxon>Ixodida</taxon>
        <taxon>Ixodoidea</taxon>
        <taxon>Ixodidae</taxon>
        <taxon>Amblyomminae</taxon>
        <taxon>Amblyomma</taxon>
    </lineage>
</organism>
<sequence>MRAAFPTQSPSIAFTRSYLHAATASEARRVARNACVACGRLRHGDRSTSVEGHLDRVKYWRRVWTASPKKMVLSSLHFTTLGRTKLTPTFPHALHMDSVRVTAEAPLESCSLCHTTFSGTTQFCRRGTCRVEYLRRV</sequence>
<proteinExistence type="predicted"/>
<accession>A0AAQ4DQD9</accession>
<gene>
    <name evidence="1" type="ORF">V5799_032712</name>
</gene>
<dbReference type="Proteomes" id="UP001321473">
    <property type="component" value="Unassembled WGS sequence"/>
</dbReference>